<evidence type="ECO:0000313" key="2">
    <source>
        <dbReference type="Proteomes" id="UP001202328"/>
    </source>
</evidence>
<comment type="caution">
    <text evidence="1">The sequence shown here is derived from an EMBL/GenBank/DDBJ whole genome shotgun (WGS) entry which is preliminary data.</text>
</comment>
<sequence>MPPIQVAYYIQQSLTIADKRKCNNQGLPAIGFPCVTEVFLHHTNEVEVTIAVQLPLDAAYDARQIKLFAAERIHKNTAVVFRSSEIADCVG</sequence>
<reference evidence="1" key="1">
    <citation type="submission" date="2022-04" db="EMBL/GenBank/DDBJ databases">
        <title>A functionally conserved STORR gene fusion in Papaver species that diverged 16.8 million years ago.</title>
        <authorList>
            <person name="Catania T."/>
        </authorList>
    </citation>
    <scope>NUCLEOTIDE SEQUENCE</scope>
    <source>
        <strain evidence="1">S-188037</strain>
    </source>
</reference>
<dbReference type="AlphaFoldDB" id="A0AAD4SPP6"/>
<protein>
    <submittedName>
        <fullName evidence="1">Uncharacterized protein</fullName>
    </submittedName>
</protein>
<dbReference type="EMBL" id="JAJJMB010008995">
    <property type="protein sequence ID" value="KAI3917417.1"/>
    <property type="molecule type" value="Genomic_DNA"/>
</dbReference>
<gene>
    <name evidence="1" type="ORF">MKW98_027336</name>
</gene>
<accession>A0AAD4SPP6</accession>
<organism evidence="1 2">
    <name type="scientific">Papaver atlanticum</name>
    <dbReference type="NCBI Taxonomy" id="357466"/>
    <lineage>
        <taxon>Eukaryota</taxon>
        <taxon>Viridiplantae</taxon>
        <taxon>Streptophyta</taxon>
        <taxon>Embryophyta</taxon>
        <taxon>Tracheophyta</taxon>
        <taxon>Spermatophyta</taxon>
        <taxon>Magnoliopsida</taxon>
        <taxon>Ranunculales</taxon>
        <taxon>Papaveraceae</taxon>
        <taxon>Papaveroideae</taxon>
        <taxon>Papaver</taxon>
    </lineage>
</organism>
<evidence type="ECO:0000313" key="1">
    <source>
        <dbReference type="EMBL" id="KAI3917417.1"/>
    </source>
</evidence>
<proteinExistence type="predicted"/>
<keyword evidence="2" id="KW-1185">Reference proteome</keyword>
<name>A0AAD4SPP6_9MAGN</name>
<dbReference type="Proteomes" id="UP001202328">
    <property type="component" value="Unassembled WGS sequence"/>
</dbReference>